<protein>
    <recommendedName>
        <fullName evidence="4">Lipoprotein</fullName>
    </recommendedName>
</protein>
<dbReference type="EMBL" id="JBHUOL010000012">
    <property type="protein sequence ID" value="MFD2908596.1"/>
    <property type="molecule type" value="Genomic_DNA"/>
</dbReference>
<evidence type="ECO:0000313" key="3">
    <source>
        <dbReference type="Proteomes" id="UP001597549"/>
    </source>
</evidence>
<dbReference type="Proteomes" id="UP001597549">
    <property type="component" value="Unassembled WGS sequence"/>
</dbReference>
<feature type="chain" id="PRO_5045419707" description="Lipoprotein" evidence="1">
    <location>
        <begin position="21"/>
        <end position="182"/>
    </location>
</feature>
<sequence>MKTNKLFLALVMLLVLVSCKKEDSAEKENQTDVKTNNTFIITLNAIVKKDDSFQVYYKDVVDEQVAFDESNSIYVDVKGSDSAQDIVFVLPEDAYPAQIRLDYGINKDQSEIKINSFKVNYLNNVVDLNANEFFKHFIFNESTLVKDTINNTIKPLVFNKEGYDPMSYSEKLLNDKFQKLLE</sequence>
<organism evidence="2 3">
    <name type="scientific">Flavobacterium ardleyense</name>
    <dbReference type="NCBI Taxonomy" id="2038737"/>
    <lineage>
        <taxon>Bacteria</taxon>
        <taxon>Pseudomonadati</taxon>
        <taxon>Bacteroidota</taxon>
        <taxon>Flavobacteriia</taxon>
        <taxon>Flavobacteriales</taxon>
        <taxon>Flavobacteriaceae</taxon>
        <taxon>Flavobacterium</taxon>
    </lineage>
</organism>
<evidence type="ECO:0000256" key="1">
    <source>
        <dbReference type="SAM" id="SignalP"/>
    </source>
</evidence>
<name>A0ABW5Z8G1_9FLAO</name>
<evidence type="ECO:0008006" key="4">
    <source>
        <dbReference type="Google" id="ProtNLM"/>
    </source>
</evidence>
<comment type="caution">
    <text evidence="2">The sequence shown here is derived from an EMBL/GenBank/DDBJ whole genome shotgun (WGS) entry which is preliminary data.</text>
</comment>
<dbReference type="PROSITE" id="PS51257">
    <property type="entry name" value="PROKAR_LIPOPROTEIN"/>
    <property type="match status" value="1"/>
</dbReference>
<feature type="signal peptide" evidence="1">
    <location>
        <begin position="1"/>
        <end position="20"/>
    </location>
</feature>
<reference evidence="3" key="1">
    <citation type="journal article" date="2019" name="Int. J. Syst. Evol. Microbiol.">
        <title>The Global Catalogue of Microorganisms (GCM) 10K type strain sequencing project: providing services to taxonomists for standard genome sequencing and annotation.</title>
        <authorList>
            <consortium name="The Broad Institute Genomics Platform"/>
            <consortium name="The Broad Institute Genome Sequencing Center for Infectious Disease"/>
            <person name="Wu L."/>
            <person name="Ma J."/>
        </authorList>
    </citation>
    <scope>NUCLEOTIDE SEQUENCE [LARGE SCALE GENOMIC DNA]</scope>
    <source>
        <strain evidence="3">KCTC 52644</strain>
    </source>
</reference>
<evidence type="ECO:0000313" key="2">
    <source>
        <dbReference type="EMBL" id="MFD2908596.1"/>
    </source>
</evidence>
<dbReference type="RefSeq" id="WP_379806272.1">
    <property type="nucleotide sequence ID" value="NZ_JBHUOL010000012.1"/>
</dbReference>
<proteinExistence type="predicted"/>
<keyword evidence="1" id="KW-0732">Signal</keyword>
<gene>
    <name evidence="2" type="ORF">ACFSX9_07585</name>
</gene>
<keyword evidence="3" id="KW-1185">Reference proteome</keyword>
<accession>A0ABW5Z8G1</accession>